<comment type="caution">
    <text evidence="3">The sequence shown here is derived from an EMBL/GenBank/DDBJ whole genome shotgun (WGS) entry which is preliminary data.</text>
</comment>
<dbReference type="Gene3D" id="3.30.70.1230">
    <property type="entry name" value="Nucleotide cyclase"/>
    <property type="match status" value="1"/>
</dbReference>
<dbReference type="InterPro" id="IPR029787">
    <property type="entry name" value="Nucleotide_cyclase"/>
</dbReference>
<evidence type="ECO:0000256" key="1">
    <source>
        <dbReference type="SAM" id="Phobius"/>
    </source>
</evidence>
<dbReference type="InterPro" id="IPR050697">
    <property type="entry name" value="Adenylyl/Guanylyl_Cyclase_3/4"/>
</dbReference>
<protein>
    <submittedName>
        <fullName evidence="3">Adenylate/guanylate cyclase domain-containing protein</fullName>
    </submittedName>
</protein>
<evidence type="ECO:0000313" key="3">
    <source>
        <dbReference type="EMBL" id="PWL38432.1"/>
    </source>
</evidence>
<dbReference type="RefSeq" id="WP_109662377.1">
    <property type="nucleotide sequence ID" value="NZ_QGEG01000002.1"/>
</dbReference>
<feature type="domain" description="Guanylate cyclase" evidence="2">
    <location>
        <begin position="184"/>
        <end position="313"/>
    </location>
</feature>
<dbReference type="PROSITE" id="PS50125">
    <property type="entry name" value="GUANYLATE_CYCLASE_2"/>
    <property type="match status" value="1"/>
</dbReference>
<dbReference type="Pfam" id="PF00211">
    <property type="entry name" value="Guanylate_cyc"/>
    <property type="match status" value="1"/>
</dbReference>
<feature type="transmembrane region" description="Helical" evidence="1">
    <location>
        <begin position="50"/>
        <end position="73"/>
    </location>
</feature>
<feature type="transmembrane region" description="Helical" evidence="1">
    <location>
        <begin position="85"/>
        <end position="109"/>
    </location>
</feature>
<dbReference type="OrthoDB" id="9768499at2"/>
<feature type="transmembrane region" description="Helical" evidence="1">
    <location>
        <begin position="12"/>
        <end position="30"/>
    </location>
</feature>
<dbReference type="PANTHER" id="PTHR43081">
    <property type="entry name" value="ADENYLATE CYCLASE, TERMINAL-DIFFERENTIATION SPECIFIC-RELATED"/>
    <property type="match status" value="1"/>
</dbReference>
<dbReference type="GO" id="GO:0004016">
    <property type="term" value="F:adenylate cyclase activity"/>
    <property type="evidence" value="ECO:0007669"/>
    <property type="project" value="UniProtKB-ARBA"/>
</dbReference>
<reference evidence="3 4" key="1">
    <citation type="submission" date="2018-05" db="EMBL/GenBank/DDBJ databases">
        <title>Complete genome sequence of Flagellimonas aquimarina ECD12 isolated from seaweed Ecklonia cava.</title>
        <authorList>
            <person name="Choi S."/>
            <person name="Seong C."/>
        </authorList>
    </citation>
    <scope>NUCLEOTIDE SEQUENCE [LARGE SCALE GENOMIC DNA]</scope>
    <source>
        <strain evidence="3 4">ECD12</strain>
    </source>
</reference>
<dbReference type="GO" id="GO:0035556">
    <property type="term" value="P:intracellular signal transduction"/>
    <property type="evidence" value="ECO:0007669"/>
    <property type="project" value="InterPro"/>
</dbReference>
<dbReference type="InterPro" id="IPR001054">
    <property type="entry name" value="A/G_cyclase"/>
</dbReference>
<keyword evidence="1" id="KW-0812">Transmembrane</keyword>
<dbReference type="Proteomes" id="UP000245762">
    <property type="component" value="Unassembled WGS sequence"/>
</dbReference>
<name>A0A316KW09_9FLAO</name>
<dbReference type="GO" id="GO:0009190">
    <property type="term" value="P:cyclic nucleotide biosynthetic process"/>
    <property type="evidence" value="ECO:0007669"/>
    <property type="project" value="InterPro"/>
</dbReference>
<dbReference type="EMBL" id="QGEG01000002">
    <property type="protein sequence ID" value="PWL38432.1"/>
    <property type="molecule type" value="Genomic_DNA"/>
</dbReference>
<accession>A0A316KW09</accession>
<sequence>MLHPRYIRYIKQALLFAVIWLLFGFVYSMIEQGILGNLDYYPSTKNRYDFNSSLIYSSFGSFLIGFIHGWVEVSWLNKKFGKNPLWVKIVLKTLFYLLFIILFLSILSLAINSNRFDASLLSPEVIQSFWLFIGNFSFWSVVVFIGFGLTVAMLFAELASYLGDNIFLNFLFGKYHTPRKEIRIFMFLDMKSSTTIAEKIGHAKYFELLKDCYADMSNAILETSGEIYQYVGDEIVVSWPEKTGLYKNNCIECFSLITKTFEKRKNHYTQKYGDVPLFKAGFHVGLVTTGEIGVVKKEIIYTGDILNTTARIQGECNTYKTVVLISEQLVSKLDCNESFWFKKVAKLQLRGKMELIQLYTLD</sequence>
<keyword evidence="1" id="KW-1133">Transmembrane helix</keyword>
<organism evidence="3 4">
    <name type="scientific">Flagellimonas aquimarina</name>
    <dbReference type="NCBI Taxonomy" id="2201895"/>
    <lineage>
        <taxon>Bacteria</taxon>
        <taxon>Pseudomonadati</taxon>
        <taxon>Bacteroidota</taxon>
        <taxon>Flavobacteriia</taxon>
        <taxon>Flavobacteriales</taxon>
        <taxon>Flavobacteriaceae</taxon>
        <taxon>Flagellimonas</taxon>
    </lineage>
</organism>
<proteinExistence type="predicted"/>
<evidence type="ECO:0000313" key="4">
    <source>
        <dbReference type="Proteomes" id="UP000245762"/>
    </source>
</evidence>
<keyword evidence="4" id="KW-1185">Reference proteome</keyword>
<dbReference type="AlphaFoldDB" id="A0A316KW09"/>
<dbReference type="SUPFAM" id="SSF55073">
    <property type="entry name" value="Nucleotide cyclase"/>
    <property type="match status" value="1"/>
</dbReference>
<feature type="transmembrane region" description="Helical" evidence="1">
    <location>
        <begin position="129"/>
        <end position="156"/>
    </location>
</feature>
<dbReference type="PANTHER" id="PTHR43081:SF1">
    <property type="entry name" value="ADENYLATE CYCLASE, TERMINAL-DIFFERENTIATION SPECIFIC"/>
    <property type="match status" value="1"/>
</dbReference>
<evidence type="ECO:0000259" key="2">
    <source>
        <dbReference type="PROSITE" id="PS50125"/>
    </source>
</evidence>
<dbReference type="CDD" id="cd07302">
    <property type="entry name" value="CHD"/>
    <property type="match status" value="1"/>
</dbReference>
<keyword evidence="1" id="KW-0472">Membrane</keyword>
<gene>
    <name evidence="3" type="ORF">DKG77_09195</name>
</gene>